<feature type="compositionally biased region" description="Polar residues" evidence="2">
    <location>
        <begin position="297"/>
        <end position="312"/>
    </location>
</feature>
<evidence type="ECO:0000313" key="4">
    <source>
        <dbReference type="EMBL" id="RZC37657.1"/>
    </source>
</evidence>
<feature type="region of interest" description="Disordered" evidence="2">
    <location>
        <begin position="152"/>
        <end position="191"/>
    </location>
</feature>
<dbReference type="InterPro" id="IPR035892">
    <property type="entry name" value="C2_domain_sf"/>
</dbReference>
<accession>A0A482VZD9</accession>
<feature type="domain" description="C2" evidence="3">
    <location>
        <begin position="469"/>
        <end position="569"/>
    </location>
</feature>
<evidence type="ECO:0000256" key="2">
    <source>
        <dbReference type="SAM" id="MobiDB-lite"/>
    </source>
</evidence>
<dbReference type="SUPFAM" id="SSF49562">
    <property type="entry name" value="C2 domain (Calcium/lipid-binding domain, CaLB)"/>
    <property type="match status" value="1"/>
</dbReference>
<dbReference type="PANTHER" id="PTHR13076">
    <property type="entry name" value="COILED-COIL AND C2 DOMAIN-CONTAINING PROTEIN 1-LIKE"/>
    <property type="match status" value="1"/>
</dbReference>
<reference evidence="4 5" key="1">
    <citation type="submission" date="2017-03" db="EMBL/GenBank/DDBJ databases">
        <title>Genome of the blue death feigning beetle - Asbolus verrucosus.</title>
        <authorList>
            <person name="Rider S.D."/>
        </authorList>
    </citation>
    <scope>NUCLEOTIDE SEQUENCE [LARGE SCALE GENOMIC DNA]</scope>
    <source>
        <strain evidence="4">Butters</strain>
        <tissue evidence="4">Head and leg muscle</tissue>
    </source>
</reference>
<feature type="compositionally biased region" description="Pro residues" evidence="2">
    <location>
        <begin position="66"/>
        <end position="79"/>
    </location>
</feature>
<organism evidence="4 5">
    <name type="scientific">Asbolus verrucosus</name>
    <name type="common">Desert ironclad beetle</name>
    <dbReference type="NCBI Taxonomy" id="1661398"/>
    <lineage>
        <taxon>Eukaryota</taxon>
        <taxon>Metazoa</taxon>
        <taxon>Ecdysozoa</taxon>
        <taxon>Arthropoda</taxon>
        <taxon>Hexapoda</taxon>
        <taxon>Insecta</taxon>
        <taxon>Pterygota</taxon>
        <taxon>Neoptera</taxon>
        <taxon>Endopterygota</taxon>
        <taxon>Coleoptera</taxon>
        <taxon>Polyphaga</taxon>
        <taxon>Cucujiformia</taxon>
        <taxon>Tenebrionidae</taxon>
        <taxon>Pimeliinae</taxon>
        <taxon>Asbolus</taxon>
    </lineage>
</organism>
<dbReference type="EMBL" id="QDEB01050555">
    <property type="protein sequence ID" value="RZC37657.1"/>
    <property type="molecule type" value="Genomic_DNA"/>
</dbReference>
<dbReference type="Pfam" id="PF21528">
    <property type="entry name" value="CC2D1A-B_DM14"/>
    <property type="match status" value="3"/>
</dbReference>
<dbReference type="InterPro" id="IPR006608">
    <property type="entry name" value="CC2D1A/B_DM14"/>
</dbReference>
<dbReference type="GO" id="GO:0001227">
    <property type="term" value="F:DNA-binding transcription repressor activity, RNA polymerase II-specific"/>
    <property type="evidence" value="ECO:0007669"/>
    <property type="project" value="InterPro"/>
</dbReference>
<dbReference type="InterPro" id="IPR000008">
    <property type="entry name" value="C2_dom"/>
</dbReference>
<evidence type="ECO:0000313" key="5">
    <source>
        <dbReference type="Proteomes" id="UP000292052"/>
    </source>
</evidence>
<dbReference type="PROSITE" id="PS50004">
    <property type="entry name" value="C2"/>
    <property type="match status" value="1"/>
</dbReference>
<feature type="compositionally biased region" description="Basic and acidic residues" evidence="2">
    <location>
        <begin position="168"/>
        <end position="177"/>
    </location>
</feature>
<keyword evidence="5" id="KW-1185">Reference proteome</keyword>
<dbReference type="SMART" id="SM00685">
    <property type="entry name" value="DM14"/>
    <property type="match status" value="4"/>
</dbReference>
<comment type="caution">
    <text evidence="4">The sequence shown here is derived from an EMBL/GenBank/DDBJ whole genome shotgun (WGS) entry which is preliminary data.</text>
</comment>
<gene>
    <name evidence="4" type="ORF">BDFB_012129</name>
</gene>
<feature type="non-terminal residue" evidence="4">
    <location>
        <position position="569"/>
    </location>
</feature>
<dbReference type="Proteomes" id="UP000292052">
    <property type="component" value="Unassembled WGS sequence"/>
</dbReference>
<protein>
    <submittedName>
        <fullName evidence="4">Coiled-coil and C2 domain-containing protein 1-like</fullName>
    </submittedName>
</protein>
<name>A0A482VZD9_ASBVE</name>
<dbReference type="STRING" id="1661398.A0A482VZD9"/>
<evidence type="ECO:0000256" key="1">
    <source>
        <dbReference type="ARBA" id="ARBA00010672"/>
    </source>
</evidence>
<comment type="similarity">
    <text evidence="1">Belongs to the CC2D1 family.</text>
</comment>
<dbReference type="InterPro" id="IPR039725">
    <property type="entry name" value="CC2D1A/B"/>
</dbReference>
<evidence type="ECO:0000259" key="3">
    <source>
        <dbReference type="PROSITE" id="PS50004"/>
    </source>
</evidence>
<dbReference type="AlphaFoldDB" id="A0A482VZD9"/>
<sequence length="569" mass="62848">MYEEAEKNAKAVGESSRARRFNRGLKTIKDLIKQANAGRPVSNDDIPPEVSTGPRKPISNDATVPPSQPGPIRPAPPIPAELDPSIEPPPEETPEATPPPQVDIQLVNMLTERKNQYKIAALKAKKSGDSATAISYIKIAKQFETVITAAHNGQPVDLSRMPEPPPDSPRKVEENKIQTDSVPEIPVPEGDVPEETLIVASSVAEALEQRLEVYKKQEESAKEQSNSSKARRMGRIVKQYEQAIKAHKAGKPILVDELPTPPGYGPIPVQGAETAKPAPARAIPSQPQKPMTPPKSQPSTSQTTRITGNHAPNSRAEKQMVILLAKQKQFKEAALNAKRKGEIEQAKEFLRTAKGFDPLIEAASCGLPVDLSTLPVSPSAKSQLDNEYDIVMAEECTENDNSDIDVITRLENQLTKQLKMCLSTRDHHKALGDVAGTNRFERLALNVTKDLDLVRLAHRTPGAGVPKFHYEIKDFAVVKSFTELGDNDLELTIVRGISYTCNNPKDIDTYVKFEFPFPQEEPFSQRTSTVKDTNSPEYNATFTIPIQRTARSCQRVFKRHSVKFEVYSK</sequence>
<dbReference type="OrthoDB" id="19996at2759"/>
<dbReference type="PANTHER" id="PTHR13076:SF9">
    <property type="entry name" value="COILED-COIL AND C2 DOMAIN-CONTAINING PROTEIN 1-LIKE"/>
    <property type="match status" value="1"/>
</dbReference>
<feature type="region of interest" description="Disordered" evidence="2">
    <location>
        <begin position="1"/>
        <end position="102"/>
    </location>
</feature>
<dbReference type="Pfam" id="PF00168">
    <property type="entry name" value="C2"/>
    <property type="match status" value="1"/>
</dbReference>
<feature type="region of interest" description="Disordered" evidence="2">
    <location>
        <begin position="252"/>
        <end position="314"/>
    </location>
</feature>
<dbReference type="Gene3D" id="2.60.40.150">
    <property type="entry name" value="C2 domain"/>
    <property type="match status" value="1"/>
</dbReference>
<proteinExistence type="inferred from homology"/>